<evidence type="ECO:0000313" key="2">
    <source>
        <dbReference type="EMBL" id="MEN2746008.1"/>
    </source>
</evidence>
<dbReference type="InterPro" id="IPR011045">
    <property type="entry name" value="N2O_reductase_N"/>
</dbReference>
<dbReference type="SUPFAM" id="SSF50956">
    <property type="entry name" value="Thermostable phytase (3-phytase)"/>
    <property type="match status" value="1"/>
</dbReference>
<comment type="caution">
    <text evidence="2">The sequence shown here is derived from an EMBL/GenBank/DDBJ whole genome shotgun (WGS) entry which is preliminary data.</text>
</comment>
<accession>A0ABU9X7D7</accession>
<organism evidence="2 3">
    <name type="scientific">Sinomonas halotolerans</name>
    <dbReference type="NCBI Taxonomy" id="1644133"/>
    <lineage>
        <taxon>Bacteria</taxon>
        <taxon>Bacillati</taxon>
        <taxon>Actinomycetota</taxon>
        <taxon>Actinomycetes</taxon>
        <taxon>Micrococcales</taxon>
        <taxon>Micrococcaceae</taxon>
        <taxon>Sinomonas</taxon>
    </lineage>
</organism>
<dbReference type="Pfam" id="PF10282">
    <property type="entry name" value="Lactonase"/>
    <property type="match status" value="1"/>
</dbReference>
<dbReference type="RefSeq" id="WP_345886611.1">
    <property type="nucleotide sequence ID" value="NZ_JBDFRB010000024.1"/>
</dbReference>
<dbReference type="Proteomes" id="UP001422074">
    <property type="component" value="Unassembled WGS sequence"/>
</dbReference>
<protein>
    <submittedName>
        <fullName evidence="2">Beta-propeller fold lactonase family protein</fullName>
    </submittedName>
</protein>
<name>A0ABU9X7D7_9MICC</name>
<dbReference type="InterPro" id="IPR019405">
    <property type="entry name" value="Lactonase_7-beta_prop"/>
</dbReference>
<dbReference type="SUPFAM" id="SSF50974">
    <property type="entry name" value="Nitrous oxide reductase, N-terminal domain"/>
    <property type="match status" value="1"/>
</dbReference>
<dbReference type="Gene3D" id="2.130.10.10">
    <property type="entry name" value="YVTN repeat-like/Quinoprotein amine dehydrogenase"/>
    <property type="match status" value="1"/>
</dbReference>
<keyword evidence="3" id="KW-1185">Reference proteome</keyword>
<dbReference type="EMBL" id="JBDFRB010000024">
    <property type="protein sequence ID" value="MEN2746008.1"/>
    <property type="molecule type" value="Genomic_DNA"/>
</dbReference>
<reference evidence="2 3" key="1">
    <citation type="submission" date="2024-05" db="EMBL/GenBank/DDBJ databases">
        <title>Sinomonas sp. nov., isolated from a waste landfill.</title>
        <authorList>
            <person name="Zhao Y."/>
        </authorList>
    </citation>
    <scope>NUCLEOTIDE SEQUENCE [LARGE SCALE GENOMIC DNA]</scope>
    <source>
        <strain evidence="2 3">CCTCC AB2014300</strain>
    </source>
</reference>
<evidence type="ECO:0000313" key="3">
    <source>
        <dbReference type="Proteomes" id="UP001422074"/>
    </source>
</evidence>
<dbReference type="InterPro" id="IPR015943">
    <property type="entry name" value="WD40/YVTN_repeat-like_dom_sf"/>
</dbReference>
<dbReference type="InterPro" id="IPR050282">
    <property type="entry name" value="Cycloisomerase_2"/>
</dbReference>
<sequence>MSRTFAFLACASGATVDTLSLDTQTGQLDRVSRVAGLGRVSALALDPAGTLYAAVNSEPRRTLALALDPAGGAPDPVADRPVPVSSCYLSLTEDGTRLLSASYHEGLALGYPVPAEDQETPGSAATAGLGGLTEYRSGRNTHSALPSPDGRFAYTASLGDDRISWFALDAAAPGSSAHDAGTVAPSGYVACEPGSGPRHIVFDRTGRHAFVLHELSGDVTVYERDAETGALDLVWTASAVEGLELLPGLVRSPATEDPGQGVVWCADLRLTPDGRFLFTTERSTSTVAALLVHEHGKLEFLRHTMTEAQPRGMAIDPTGQFLLVAGERSNHVTSYRIDPEDGTLEDVSRVETADGPLWIECWTPAAG</sequence>
<evidence type="ECO:0000256" key="1">
    <source>
        <dbReference type="ARBA" id="ARBA00005564"/>
    </source>
</evidence>
<proteinExistence type="inferred from homology"/>
<dbReference type="PANTHER" id="PTHR30344:SF1">
    <property type="entry name" value="6-PHOSPHOGLUCONOLACTONASE"/>
    <property type="match status" value="1"/>
</dbReference>
<gene>
    <name evidence="2" type="ORF">ABCQ75_15905</name>
</gene>
<comment type="similarity">
    <text evidence="1">Belongs to the cycloisomerase 2 family.</text>
</comment>
<dbReference type="PANTHER" id="PTHR30344">
    <property type="entry name" value="6-PHOSPHOGLUCONOLACTONASE-RELATED"/>
    <property type="match status" value="1"/>
</dbReference>